<proteinExistence type="predicted"/>
<dbReference type="InParanoid" id="A0A251VNP4"/>
<organism evidence="2 3">
    <name type="scientific">Helianthus annuus</name>
    <name type="common">Common sunflower</name>
    <dbReference type="NCBI Taxonomy" id="4232"/>
    <lineage>
        <taxon>Eukaryota</taxon>
        <taxon>Viridiplantae</taxon>
        <taxon>Streptophyta</taxon>
        <taxon>Embryophyta</taxon>
        <taxon>Tracheophyta</taxon>
        <taxon>Spermatophyta</taxon>
        <taxon>Magnoliopsida</taxon>
        <taxon>eudicotyledons</taxon>
        <taxon>Gunneridae</taxon>
        <taxon>Pentapetalae</taxon>
        <taxon>asterids</taxon>
        <taxon>campanulids</taxon>
        <taxon>Asterales</taxon>
        <taxon>Asteraceae</taxon>
        <taxon>Asteroideae</taxon>
        <taxon>Heliantheae alliance</taxon>
        <taxon>Heliantheae</taxon>
        <taxon>Helianthus</taxon>
    </lineage>
</organism>
<accession>A0A251VNP4</accession>
<protein>
    <submittedName>
        <fullName evidence="2">Uncharacterized protein</fullName>
    </submittedName>
</protein>
<name>A0A251VNP4_HELAN</name>
<dbReference type="AlphaFoldDB" id="A0A251VNP4"/>
<feature type="region of interest" description="Disordered" evidence="1">
    <location>
        <begin position="18"/>
        <end position="39"/>
    </location>
</feature>
<reference evidence="3" key="1">
    <citation type="journal article" date="2017" name="Nature">
        <title>The sunflower genome provides insights into oil metabolism, flowering and Asterid evolution.</title>
        <authorList>
            <person name="Badouin H."/>
            <person name="Gouzy J."/>
            <person name="Grassa C.J."/>
            <person name="Murat F."/>
            <person name="Staton S.E."/>
            <person name="Cottret L."/>
            <person name="Lelandais-Briere C."/>
            <person name="Owens G.L."/>
            <person name="Carrere S."/>
            <person name="Mayjonade B."/>
            <person name="Legrand L."/>
            <person name="Gill N."/>
            <person name="Kane N.C."/>
            <person name="Bowers J.E."/>
            <person name="Hubner S."/>
            <person name="Bellec A."/>
            <person name="Berard A."/>
            <person name="Berges H."/>
            <person name="Blanchet N."/>
            <person name="Boniface M.C."/>
            <person name="Brunel D."/>
            <person name="Catrice O."/>
            <person name="Chaidir N."/>
            <person name="Claudel C."/>
            <person name="Donnadieu C."/>
            <person name="Faraut T."/>
            <person name="Fievet G."/>
            <person name="Helmstetter N."/>
            <person name="King M."/>
            <person name="Knapp S.J."/>
            <person name="Lai Z."/>
            <person name="Le Paslier M.C."/>
            <person name="Lippi Y."/>
            <person name="Lorenzon L."/>
            <person name="Mandel J.R."/>
            <person name="Marage G."/>
            <person name="Marchand G."/>
            <person name="Marquand E."/>
            <person name="Bret-Mestries E."/>
            <person name="Morien E."/>
            <person name="Nambeesan S."/>
            <person name="Nguyen T."/>
            <person name="Pegot-Espagnet P."/>
            <person name="Pouilly N."/>
            <person name="Raftis F."/>
            <person name="Sallet E."/>
            <person name="Schiex T."/>
            <person name="Thomas J."/>
            <person name="Vandecasteele C."/>
            <person name="Vares D."/>
            <person name="Vear F."/>
            <person name="Vautrin S."/>
            <person name="Crespi M."/>
            <person name="Mangin B."/>
            <person name="Burke J.M."/>
            <person name="Salse J."/>
            <person name="Munos S."/>
            <person name="Vincourt P."/>
            <person name="Rieseberg L.H."/>
            <person name="Langlade N.B."/>
        </authorList>
    </citation>
    <scope>NUCLEOTIDE SEQUENCE [LARGE SCALE GENOMIC DNA]</scope>
    <source>
        <strain evidence="3">cv. SF193</strain>
    </source>
</reference>
<evidence type="ECO:0000256" key="1">
    <source>
        <dbReference type="SAM" id="MobiDB-lite"/>
    </source>
</evidence>
<evidence type="ECO:0000313" key="2">
    <source>
        <dbReference type="EMBL" id="OTG36743.1"/>
    </source>
</evidence>
<sequence length="87" mass="9551">MVTFAELLEAKKSHETKAKPLRLLSKSQGNPHKPQRVHPMGFFFSHSPMDLAEAKDSAPLGEGGVVLGVLPHTVQSFEKILRITFTG</sequence>
<gene>
    <name evidence="2" type="ORF">HannXRQ_Chr01g0010891</name>
</gene>
<keyword evidence="3" id="KW-1185">Reference proteome</keyword>
<dbReference type="Proteomes" id="UP000215914">
    <property type="component" value="Chromosome 1"/>
</dbReference>
<dbReference type="EMBL" id="CM007890">
    <property type="protein sequence ID" value="OTG36743.1"/>
    <property type="molecule type" value="Genomic_DNA"/>
</dbReference>
<evidence type="ECO:0000313" key="3">
    <source>
        <dbReference type="Proteomes" id="UP000215914"/>
    </source>
</evidence>